<proteinExistence type="predicted"/>
<gene>
    <name evidence="2" type="ORF">BKA67DRAFT_664172</name>
</gene>
<evidence type="ECO:0000256" key="1">
    <source>
        <dbReference type="SAM" id="MobiDB-lite"/>
    </source>
</evidence>
<dbReference type="EMBL" id="JAGPXC010000010">
    <property type="protein sequence ID" value="KAH6646330.1"/>
    <property type="molecule type" value="Genomic_DNA"/>
</dbReference>
<keyword evidence="3" id="KW-1185">Reference proteome</keyword>
<reference evidence="2" key="1">
    <citation type="journal article" date="2021" name="Nat. Commun.">
        <title>Genetic determinants of endophytism in the Arabidopsis root mycobiome.</title>
        <authorList>
            <person name="Mesny F."/>
            <person name="Miyauchi S."/>
            <person name="Thiergart T."/>
            <person name="Pickel B."/>
            <person name="Atanasova L."/>
            <person name="Karlsson M."/>
            <person name="Huettel B."/>
            <person name="Barry K.W."/>
            <person name="Haridas S."/>
            <person name="Chen C."/>
            <person name="Bauer D."/>
            <person name="Andreopoulos W."/>
            <person name="Pangilinan J."/>
            <person name="LaButti K."/>
            <person name="Riley R."/>
            <person name="Lipzen A."/>
            <person name="Clum A."/>
            <person name="Drula E."/>
            <person name="Henrissat B."/>
            <person name="Kohler A."/>
            <person name="Grigoriev I.V."/>
            <person name="Martin F.M."/>
            <person name="Hacquard S."/>
        </authorList>
    </citation>
    <scope>NUCLEOTIDE SEQUENCE</scope>
    <source>
        <strain evidence="2">MPI-SDFR-AT-0073</strain>
    </source>
</reference>
<comment type="caution">
    <text evidence="2">The sequence shown here is derived from an EMBL/GenBank/DDBJ whole genome shotgun (WGS) entry which is preliminary data.</text>
</comment>
<feature type="compositionally biased region" description="Polar residues" evidence="1">
    <location>
        <begin position="18"/>
        <end position="41"/>
    </location>
</feature>
<feature type="region of interest" description="Disordered" evidence="1">
    <location>
        <begin position="64"/>
        <end position="92"/>
    </location>
</feature>
<name>A0A9P8RN86_9PEZI</name>
<dbReference type="GeneID" id="70137214"/>
<organism evidence="2 3">
    <name type="scientific">Truncatella angustata</name>
    <dbReference type="NCBI Taxonomy" id="152316"/>
    <lineage>
        <taxon>Eukaryota</taxon>
        <taxon>Fungi</taxon>
        <taxon>Dikarya</taxon>
        <taxon>Ascomycota</taxon>
        <taxon>Pezizomycotina</taxon>
        <taxon>Sordariomycetes</taxon>
        <taxon>Xylariomycetidae</taxon>
        <taxon>Amphisphaeriales</taxon>
        <taxon>Sporocadaceae</taxon>
        <taxon>Truncatella</taxon>
    </lineage>
</organism>
<dbReference type="Proteomes" id="UP000758603">
    <property type="component" value="Unassembled WGS sequence"/>
</dbReference>
<sequence>MSAGSGPEQKASDHDAQAQPTSQHQNANTIPSTANAHSSMSPLERWQAQAIREEPWNNIMSVDVTRRSSGTTGSGAGQASSCDGIAGSVDTK</sequence>
<dbReference type="RefSeq" id="XP_045952844.1">
    <property type="nucleotide sequence ID" value="XM_046108323.1"/>
</dbReference>
<feature type="region of interest" description="Disordered" evidence="1">
    <location>
        <begin position="1"/>
        <end position="50"/>
    </location>
</feature>
<protein>
    <submittedName>
        <fullName evidence="2">Uncharacterized protein</fullName>
    </submittedName>
</protein>
<evidence type="ECO:0000313" key="2">
    <source>
        <dbReference type="EMBL" id="KAH6646330.1"/>
    </source>
</evidence>
<accession>A0A9P8RN86</accession>
<evidence type="ECO:0000313" key="3">
    <source>
        <dbReference type="Proteomes" id="UP000758603"/>
    </source>
</evidence>
<dbReference type="AlphaFoldDB" id="A0A9P8RN86"/>